<evidence type="ECO:0000256" key="15">
    <source>
        <dbReference type="SAM" id="MobiDB-lite"/>
    </source>
</evidence>
<evidence type="ECO:0000256" key="10">
    <source>
        <dbReference type="ARBA" id="ARBA00023180"/>
    </source>
</evidence>
<dbReference type="GO" id="GO:0005768">
    <property type="term" value="C:endosome"/>
    <property type="evidence" value="ECO:0007669"/>
    <property type="project" value="InterPro"/>
</dbReference>
<evidence type="ECO:0000259" key="18">
    <source>
        <dbReference type="PROSITE" id="PS51914"/>
    </source>
</evidence>
<dbReference type="InterPro" id="IPR028927">
    <property type="entry name" value="Man-6-P_rcpt"/>
</dbReference>
<evidence type="ECO:0000256" key="7">
    <source>
        <dbReference type="ARBA" id="ARBA00023136"/>
    </source>
</evidence>
<dbReference type="InterPro" id="IPR000296">
    <property type="entry name" value="Man-6-P_rcpt_cation_dep"/>
</dbReference>
<dbReference type="EMBL" id="JANIIK010000109">
    <property type="protein sequence ID" value="KAJ3597840.1"/>
    <property type="molecule type" value="Genomic_DNA"/>
</dbReference>
<keyword evidence="11" id="KW-0458">Lysosome</keyword>
<keyword evidence="7 16" id="KW-0472">Membrane</keyword>
<evidence type="ECO:0000256" key="5">
    <source>
        <dbReference type="ARBA" id="ARBA00022729"/>
    </source>
</evidence>
<comment type="function">
    <text evidence="13">Transport of phosphorylated lysosomal enzymes from the Golgi complex and the cell surface to lysosomes. Lysosomal enzymes bearing phosphomannosyl residues bind specifically to mannose-6-phosphate receptors in the Golgi apparatus and the resulting receptor-ligand complex is transported to an acidic prelyosomal compartment where the low pH mediates the dissociation of the complex.</text>
</comment>
<dbReference type="AlphaFoldDB" id="A0A9Q0DZJ1"/>
<feature type="transmembrane region" description="Helical" evidence="16">
    <location>
        <begin position="181"/>
        <end position="205"/>
    </location>
</feature>
<evidence type="ECO:0000256" key="8">
    <source>
        <dbReference type="ARBA" id="ARBA00023157"/>
    </source>
</evidence>
<dbReference type="Gene3D" id="2.70.130.10">
    <property type="entry name" value="Mannose-6-phosphate receptor binding domain"/>
    <property type="match status" value="1"/>
</dbReference>
<accession>A0A9Q0DZJ1</accession>
<evidence type="ECO:0000256" key="2">
    <source>
        <dbReference type="ARBA" id="ARBA00022448"/>
    </source>
</evidence>
<dbReference type="PANTHER" id="PTHR15071">
    <property type="entry name" value="MANNOSE-6-PHOSPHATE RECEPTOR FAMILY MEMBER"/>
    <property type="match status" value="1"/>
</dbReference>
<evidence type="ECO:0000256" key="6">
    <source>
        <dbReference type="ARBA" id="ARBA00022989"/>
    </source>
</evidence>
<comment type="subcellular location">
    <subcellularLocation>
        <location evidence="12">Endomembrane system</location>
        <topology evidence="12">Single-pass type I membrane protein</topology>
    </subcellularLocation>
    <subcellularLocation>
        <location evidence="1">Lysosome membrane</location>
        <topology evidence="1">Single-pass membrane protein</topology>
    </subcellularLocation>
</comment>
<dbReference type="GO" id="GO:0005802">
    <property type="term" value="C:trans-Golgi network"/>
    <property type="evidence" value="ECO:0007669"/>
    <property type="project" value="TreeGrafter"/>
</dbReference>
<keyword evidence="10" id="KW-0325">Glycoprotein</keyword>
<gene>
    <name evidence="19" type="ORF">NHX12_001356</name>
</gene>
<dbReference type="FunFam" id="2.70.130.10:FF:000008">
    <property type="entry name" value="Cation-dependent mannose-6-phosphate receptor"/>
    <property type="match status" value="1"/>
</dbReference>
<keyword evidence="6 16" id="KW-1133">Transmembrane helix</keyword>
<feature type="chain" id="PRO_5040199947" description="Cation-dependent mannose-6-phosphate receptor" evidence="17">
    <location>
        <begin position="25"/>
        <end position="273"/>
    </location>
</feature>
<name>A0A9Q0DZJ1_9TELE</name>
<evidence type="ECO:0000256" key="13">
    <source>
        <dbReference type="ARBA" id="ARBA00059814"/>
    </source>
</evidence>
<dbReference type="Pfam" id="PF02157">
    <property type="entry name" value="Man-6-P_recep"/>
    <property type="match status" value="1"/>
</dbReference>
<evidence type="ECO:0000256" key="1">
    <source>
        <dbReference type="ARBA" id="ARBA00004363"/>
    </source>
</evidence>
<evidence type="ECO:0000256" key="9">
    <source>
        <dbReference type="ARBA" id="ARBA00023170"/>
    </source>
</evidence>
<dbReference type="OrthoDB" id="29460at2759"/>
<keyword evidence="5 17" id="KW-0732">Signal</keyword>
<keyword evidence="2" id="KW-0813">Transport</keyword>
<evidence type="ECO:0000313" key="19">
    <source>
        <dbReference type="EMBL" id="KAJ3597840.1"/>
    </source>
</evidence>
<comment type="caution">
    <text evidence="19">The sequence shown here is derived from an EMBL/GenBank/DDBJ whole genome shotgun (WGS) entry which is preliminary data.</text>
</comment>
<sequence length="273" mass="30563">MKVSCGPNMVPVLIWTLAASLVLCSEVTLNTKSCKLRSESVSERSVLSRLELLTKQNFTVEVKEDKKIYTYFFQLCGDANGVKGAGVIQTESGKTTIIGRYNATETYGGSDWVMLIYGSGDGYDSHCSHEMRRAIVMISCDKKADVGKFKVVKEDRDRQQNCFYLFELDSSTLCPVEESHISTGTIIIIIGICLLAVYLIGGFLYQRLVVGAKGMEQFPNHAFWVEFGNLTADGCDFVCRSRPREEAPNYRGVATEPMDEEEQEERDDHLLPM</sequence>
<dbReference type="PRINTS" id="PR00715">
    <property type="entry name" value="MAN6PRECEPTR"/>
</dbReference>
<feature type="region of interest" description="Disordered" evidence="15">
    <location>
        <begin position="246"/>
        <end position="273"/>
    </location>
</feature>
<evidence type="ECO:0000256" key="12">
    <source>
        <dbReference type="ARBA" id="ARBA00046288"/>
    </source>
</evidence>
<proteinExistence type="predicted"/>
<dbReference type="Proteomes" id="UP001148018">
    <property type="component" value="Unassembled WGS sequence"/>
</dbReference>
<dbReference type="GO" id="GO:0006622">
    <property type="term" value="P:protein targeting to lysosome"/>
    <property type="evidence" value="ECO:0007669"/>
    <property type="project" value="InterPro"/>
</dbReference>
<keyword evidence="8" id="KW-1015">Disulfide bond</keyword>
<evidence type="ECO:0000256" key="3">
    <source>
        <dbReference type="ARBA" id="ARBA00022553"/>
    </source>
</evidence>
<evidence type="ECO:0000256" key="17">
    <source>
        <dbReference type="SAM" id="SignalP"/>
    </source>
</evidence>
<dbReference type="SUPFAM" id="SSF50911">
    <property type="entry name" value="Mannose 6-phosphate receptor domain"/>
    <property type="match status" value="1"/>
</dbReference>
<evidence type="ECO:0000256" key="16">
    <source>
        <dbReference type="SAM" id="Phobius"/>
    </source>
</evidence>
<protein>
    <recommendedName>
        <fullName evidence="14">Cation-dependent mannose-6-phosphate receptor</fullName>
    </recommendedName>
</protein>
<dbReference type="GO" id="GO:0005765">
    <property type="term" value="C:lysosomal membrane"/>
    <property type="evidence" value="ECO:0007669"/>
    <property type="project" value="UniProtKB-SubCell"/>
</dbReference>
<reference evidence="19" key="1">
    <citation type="submission" date="2022-07" db="EMBL/GenBank/DDBJ databases">
        <title>Chromosome-level genome of Muraenolepis orangiensis.</title>
        <authorList>
            <person name="Kim J."/>
        </authorList>
    </citation>
    <scope>NUCLEOTIDE SEQUENCE</scope>
    <source>
        <strain evidence="19">KU_S4_2022</strain>
        <tissue evidence="19">Muscle</tissue>
    </source>
</reference>
<evidence type="ECO:0000256" key="11">
    <source>
        <dbReference type="ARBA" id="ARBA00023228"/>
    </source>
</evidence>
<evidence type="ECO:0000256" key="14">
    <source>
        <dbReference type="ARBA" id="ARBA00069343"/>
    </source>
</evidence>
<dbReference type="PANTHER" id="PTHR15071:SF29">
    <property type="entry name" value="CATION-DEPENDENT MANNOSE-6-PHOSPHATE RECEPTOR"/>
    <property type="match status" value="1"/>
</dbReference>
<keyword evidence="3" id="KW-0597">Phosphoprotein</keyword>
<feature type="signal peptide" evidence="17">
    <location>
        <begin position="1"/>
        <end position="24"/>
    </location>
</feature>
<keyword evidence="4 16" id="KW-0812">Transmembrane</keyword>
<evidence type="ECO:0000256" key="4">
    <source>
        <dbReference type="ARBA" id="ARBA00022692"/>
    </source>
</evidence>
<dbReference type="PROSITE" id="PS51914">
    <property type="entry name" value="MRH"/>
    <property type="match status" value="1"/>
</dbReference>
<feature type="domain" description="MRH" evidence="18">
    <location>
        <begin position="32"/>
        <end position="176"/>
    </location>
</feature>
<organism evidence="19 20">
    <name type="scientific">Muraenolepis orangiensis</name>
    <name type="common">Patagonian moray cod</name>
    <dbReference type="NCBI Taxonomy" id="630683"/>
    <lineage>
        <taxon>Eukaryota</taxon>
        <taxon>Metazoa</taxon>
        <taxon>Chordata</taxon>
        <taxon>Craniata</taxon>
        <taxon>Vertebrata</taxon>
        <taxon>Euteleostomi</taxon>
        <taxon>Actinopterygii</taxon>
        <taxon>Neopterygii</taxon>
        <taxon>Teleostei</taxon>
        <taxon>Neoteleostei</taxon>
        <taxon>Acanthomorphata</taxon>
        <taxon>Zeiogadaria</taxon>
        <taxon>Gadariae</taxon>
        <taxon>Gadiformes</taxon>
        <taxon>Muraenolepidoidei</taxon>
        <taxon>Muraenolepididae</taxon>
        <taxon>Muraenolepis</taxon>
    </lineage>
</organism>
<dbReference type="InterPro" id="IPR009011">
    <property type="entry name" value="Man6P_isomerase_rcpt-bd_dom_sf"/>
</dbReference>
<dbReference type="InterPro" id="IPR044865">
    <property type="entry name" value="MRH_dom"/>
</dbReference>
<keyword evidence="20" id="KW-1185">Reference proteome</keyword>
<dbReference type="GO" id="GO:0019904">
    <property type="term" value="F:protein domain specific binding"/>
    <property type="evidence" value="ECO:0007669"/>
    <property type="project" value="InterPro"/>
</dbReference>
<evidence type="ECO:0000313" key="20">
    <source>
        <dbReference type="Proteomes" id="UP001148018"/>
    </source>
</evidence>
<keyword evidence="9" id="KW-0675">Receptor</keyword>